<dbReference type="PROSITE" id="PS51257">
    <property type="entry name" value="PROKAR_LIPOPROTEIN"/>
    <property type="match status" value="1"/>
</dbReference>
<dbReference type="Pfam" id="PF05195">
    <property type="entry name" value="AMP_N"/>
    <property type="match status" value="1"/>
</dbReference>
<dbReference type="RefSeq" id="WP_167830565.1">
    <property type="nucleotide sequence ID" value="NZ_JAAVUM010000001.1"/>
</dbReference>
<comment type="caution">
    <text evidence="10">The sequence shown here is derived from an EMBL/GenBank/DDBJ whole genome shotgun (WGS) entry which is preliminary data.</text>
</comment>
<dbReference type="GO" id="GO:0030145">
    <property type="term" value="F:manganese ion binding"/>
    <property type="evidence" value="ECO:0007669"/>
    <property type="project" value="InterPro"/>
</dbReference>
<dbReference type="InterPro" id="IPR036005">
    <property type="entry name" value="Creatinase/aminopeptidase-like"/>
</dbReference>
<accession>A0A846TB08</accession>
<comment type="catalytic activity">
    <reaction evidence="1">
        <text>Release of any N-terminal amino acid, including proline, that is linked to proline, even from a dipeptide or tripeptide.</text>
        <dbReference type="EC" id="3.4.11.9"/>
    </reaction>
</comment>
<dbReference type="SUPFAM" id="SSF55920">
    <property type="entry name" value="Creatinase/aminopeptidase"/>
    <property type="match status" value="1"/>
</dbReference>
<dbReference type="Gene3D" id="3.40.350.10">
    <property type="entry name" value="Creatinase/prolidase N-terminal domain"/>
    <property type="match status" value="1"/>
</dbReference>
<evidence type="ECO:0000256" key="2">
    <source>
        <dbReference type="ARBA" id="ARBA00001936"/>
    </source>
</evidence>
<evidence type="ECO:0000313" key="11">
    <source>
        <dbReference type="Proteomes" id="UP000587942"/>
    </source>
</evidence>
<dbReference type="GO" id="GO:0070006">
    <property type="term" value="F:metalloaminopeptidase activity"/>
    <property type="evidence" value="ECO:0007669"/>
    <property type="project" value="InterPro"/>
</dbReference>
<evidence type="ECO:0000256" key="5">
    <source>
        <dbReference type="ARBA" id="ARBA00022723"/>
    </source>
</evidence>
<dbReference type="InterPro" id="IPR029149">
    <property type="entry name" value="Creatin/AminoP/Spt16_N"/>
</dbReference>
<keyword evidence="6" id="KW-0378">Hydrolase</keyword>
<comment type="similarity">
    <text evidence="3">Belongs to the peptidase M24B family.</text>
</comment>
<dbReference type="SMART" id="SM01011">
    <property type="entry name" value="AMP_N"/>
    <property type="match status" value="1"/>
</dbReference>
<feature type="compositionally biased region" description="Basic and acidic residues" evidence="8">
    <location>
        <begin position="39"/>
        <end position="51"/>
    </location>
</feature>
<feature type="region of interest" description="Disordered" evidence="8">
    <location>
        <begin position="28"/>
        <end position="51"/>
    </location>
</feature>
<dbReference type="Proteomes" id="UP000587942">
    <property type="component" value="Unassembled WGS sequence"/>
</dbReference>
<sequence length="466" mass="51611">MSYSKKILNLLLVTGGLIVLGGCMEDDTKKQSGSVVETKSVETKTDESNEEKIDVQKVPAVSLPEDFFQKNRANLLEQMEDGSILVLFSERLYGTVLENNEMNDKEKLGAARNFYYLTGIKDSESVLVIKKSDNTAKETVFVSDLDNQEVKKVSKIEDVRDREELQAELDAALKVSKILYVDSGSPMLLERISTEQQKHVEKQAEAQNLLIKNIFSVLGDLRSIKTAQEIEMIKSSIAATKEGIYSMMKTSKNGIEEGLLEETFLQTITEAGTERTSFDSIIAAGENALDAHYMENADAAPEGSLMVTDVGAEVGYYAADITRTFPANGTFSDRQKELYNIVLKAQEEVINKMKPGTDLAVLYETANNVLAEGLIQIGLIQDASEVSKYFTHGLFHPIGLDVHDVSGYQTTLEPGMVFAIEPGLYIPEEKIGIRIEDNVLVTEDGPTVLSKDIIKTVDKIEQFMKE</sequence>
<protein>
    <recommendedName>
        <fullName evidence="4">Xaa-Pro aminopeptidase</fullName>
        <ecNumber evidence="4">3.4.11.9</ecNumber>
    </recommendedName>
</protein>
<evidence type="ECO:0000256" key="8">
    <source>
        <dbReference type="SAM" id="MobiDB-lite"/>
    </source>
</evidence>
<dbReference type="PANTHER" id="PTHR43226:SF4">
    <property type="entry name" value="XAA-PRO AMINOPEPTIDASE 3"/>
    <property type="match status" value="1"/>
</dbReference>
<evidence type="ECO:0000256" key="7">
    <source>
        <dbReference type="ARBA" id="ARBA00023211"/>
    </source>
</evidence>
<dbReference type="GO" id="GO:0005829">
    <property type="term" value="C:cytosol"/>
    <property type="evidence" value="ECO:0007669"/>
    <property type="project" value="TreeGrafter"/>
</dbReference>
<dbReference type="InterPro" id="IPR052433">
    <property type="entry name" value="X-Pro_dipept-like"/>
</dbReference>
<dbReference type="AlphaFoldDB" id="A0A846TB08"/>
<dbReference type="InterPro" id="IPR000994">
    <property type="entry name" value="Pept_M24"/>
</dbReference>
<comment type="cofactor">
    <cofactor evidence="2">
        <name>Mn(2+)</name>
        <dbReference type="ChEBI" id="CHEBI:29035"/>
    </cofactor>
</comment>
<dbReference type="EC" id="3.4.11.9" evidence="4"/>
<gene>
    <name evidence="10" type="ORF">GWK17_00890</name>
</gene>
<organism evidence="10 11">
    <name type="scientific">Mesobacillus selenatarsenatis</name>
    <dbReference type="NCBI Taxonomy" id="388741"/>
    <lineage>
        <taxon>Bacteria</taxon>
        <taxon>Bacillati</taxon>
        <taxon>Bacillota</taxon>
        <taxon>Bacilli</taxon>
        <taxon>Bacillales</taxon>
        <taxon>Bacillaceae</taxon>
        <taxon>Mesobacillus</taxon>
    </lineage>
</organism>
<proteinExistence type="inferred from homology"/>
<evidence type="ECO:0000313" key="10">
    <source>
        <dbReference type="EMBL" id="NKE04040.1"/>
    </source>
</evidence>
<dbReference type="GO" id="GO:0006508">
    <property type="term" value="P:proteolysis"/>
    <property type="evidence" value="ECO:0007669"/>
    <property type="project" value="TreeGrafter"/>
</dbReference>
<evidence type="ECO:0000256" key="4">
    <source>
        <dbReference type="ARBA" id="ARBA00012574"/>
    </source>
</evidence>
<dbReference type="Pfam" id="PF00557">
    <property type="entry name" value="Peptidase_M24"/>
    <property type="match status" value="1"/>
</dbReference>
<keyword evidence="7" id="KW-0464">Manganese</keyword>
<keyword evidence="5" id="KW-0479">Metal-binding</keyword>
<evidence type="ECO:0000256" key="3">
    <source>
        <dbReference type="ARBA" id="ARBA00008766"/>
    </source>
</evidence>
<name>A0A846TB08_9BACI</name>
<evidence type="ECO:0000256" key="1">
    <source>
        <dbReference type="ARBA" id="ARBA00001424"/>
    </source>
</evidence>
<evidence type="ECO:0000256" key="6">
    <source>
        <dbReference type="ARBA" id="ARBA00022801"/>
    </source>
</evidence>
<dbReference type="InterPro" id="IPR007865">
    <property type="entry name" value="Aminopep_P_N"/>
</dbReference>
<dbReference type="SUPFAM" id="SSF53092">
    <property type="entry name" value="Creatinase/prolidase N-terminal domain"/>
    <property type="match status" value="1"/>
</dbReference>
<evidence type="ECO:0000259" key="9">
    <source>
        <dbReference type="SMART" id="SM01011"/>
    </source>
</evidence>
<dbReference type="EMBL" id="JAAVUM010000001">
    <property type="protein sequence ID" value="NKE04040.1"/>
    <property type="molecule type" value="Genomic_DNA"/>
</dbReference>
<dbReference type="Gene3D" id="3.90.230.10">
    <property type="entry name" value="Creatinase/methionine aminopeptidase superfamily"/>
    <property type="match status" value="1"/>
</dbReference>
<feature type="domain" description="Aminopeptidase P N-terminal" evidence="9">
    <location>
        <begin position="63"/>
        <end position="190"/>
    </location>
</feature>
<reference evidence="10 11" key="1">
    <citation type="submission" date="2020-03" db="EMBL/GenBank/DDBJ databases">
        <authorList>
            <person name="Sun Q."/>
        </authorList>
    </citation>
    <scope>NUCLEOTIDE SEQUENCE [LARGE SCALE GENOMIC DNA]</scope>
    <source>
        <strain evidence="10 11">KACC 21451</strain>
    </source>
</reference>
<dbReference type="PANTHER" id="PTHR43226">
    <property type="entry name" value="XAA-PRO AMINOPEPTIDASE 3"/>
    <property type="match status" value="1"/>
</dbReference>